<keyword evidence="3" id="KW-1185">Reference proteome</keyword>
<evidence type="ECO:0000313" key="3">
    <source>
        <dbReference type="Proteomes" id="UP001162162"/>
    </source>
</evidence>
<name>A0AAV8Z200_9CUCU</name>
<evidence type="ECO:0000313" key="2">
    <source>
        <dbReference type="EMBL" id="KAJ8957658.1"/>
    </source>
</evidence>
<dbReference type="Proteomes" id="UP001162162">
    <property type="component" value="Unassembled WGS sequence"/>
</dbReference>
<keyword evidence="1" id="KW-1133">Transmembrane helix</keyword>
<dbReference type="AlphaFoldDB" id="A0AAV8Z200"/>
<gene>
    <name evidence="2" type="ORF">NQ318_017550</name>
</gene>
<keyword evidence="1" id="KW-0472">Membrane</keyword>
<dbReference type="EMBL" id="JAPWTK010000021">
    <property type="protein sequence ID" value="KAJ8957658.1"/>
    <property type="molecule type" value="Genomic_DNA"/>
</dbReference>
<feature type="transmembrane region" description="Helical" evidence="1">
    <location>
        <begin position="40"/>
        <end position="59"/>
    </location>
</feature>
<proteinExistence type="predicted"/>
<comment type="caution">
    <text evidence="2">The sequence shown here is derived from an EMBL/GenBank/DDBJ whole genome shotgun (WGS) entry which is preliminary data.</text>
</comment>
<feature type="transmembrane region" description="Helical" evidence="1">
    <location>
        <begin position="65"/>
        <end position="85"/>
    </location>
</feature>
<organism evidence="2 3">
    <name type="scientific">Aromia moschata</name>
    <dbReference type="NCBI Taxonomy" id="1265417"/>
    <lineage>
        <taxon>Eukaryota</taxon>
        <taxon>Metazoa</taxon>
        <taxon>Ecdysozoa</taxon>
        <taxon>Arthropoda</taxon>
        <taxon>Hexapoda</taxon>
        <taxon>Insecta</taxon>
        <taxon>Pterygota</taxon>
        <taxon>Neoptera</taxon>
        <taxon>Endopterygota</taxon>
        <taxon>Coleoptera</taxon>
        <taxon>Polyphaga</taxon>
        <taxon>Cucujiformia</taxon>
        <taxon>Chrysomeloidea</taxon>
        <taxon>Cerambycidae</taxon>
        <taxon>Cerambycinae</taxon>
        <taxon>Callichromatini</taxon>
        <taxon>Aromia</taxon>
    </lineage>
</organism>
<accession>A0AAV8Z200</accession>
<keyword evidence="1" id="KW-0812">Transmembrane</keyword>
<sequence>MVGRGLQSLWARLTGEENKDTFIGRCFGVARKLKFVMPMIIFKLGVIVTTLAFLTIFSLKSLSLLGLLLLINVSGAISKIAAALGGHQNGGKPPQTVHFHVHQDKEGPHFVGHGWDDRLGQSGSGEDFTNSDYYNLYYKLLNKNPSLKSYRD</sequence>
<reference evidence="2" key="1">
    <citation type="journal article" date="2023" name="Insect Mol. Biol.">
        <title>Genome sequencing provides insights into the evolution of gene families encoding plant cell wall-degrading enzymes in longhorned beetles.</title>
        <authorList>
            <person name="Shin N.R."/>
            <person name="Okamura Y."/>
            <person name="Kirsch R."/>
            <person name="Pauchet Y."/>
        </authorList>
    </citation>
    <scope>NUCLEOTIDE SEQUENCE</scope>
    <source>
        <strain evidence="2">AMC_N1</strain>
    </source>
</reference>
<protein>
    <submittedName>
        <fullName evidence="2">Uncharacterized protein</fullName>
    </submittedName>
</protein>
<evidence type="ECO:0000256" key="1">
    <source>
        <dbReference type="SAM" id="Phobius"/>
    </source>
</evidence>